<dbReference type="AlphaFoldDB" id="A0AAE2BTJ8"/>
<keyword evidence="3" id="KW-1185">Reference proteome</keyword>
<protein>
    <submittedName>
        <fullName evidence="2">Retrovirus-related Pol polyprotein from transposon TNT 1-94</fullName>
    </submittedName>
</protein>
<feature type="domain" description="Reverse transcriptase Ty1/copia-type" evidence="1">
    <location>
        <begin position="6"/>
        <end position="66"/>
    </location>
</feature>
<dbReference type="InterPro" id="IPR013103">
    <property type="entry name" value="RVT_2"/>
</dbReference>
<reference evidence="2" key="2">
    <citation type="journal article" date="2024" name="Plant">
        <title>Genomic evolution and insights into agronomic trait innovations of Sesamum species.</title>
        <authorList>
            <person name="Miao H."/>
            <person name="Wang L."/>
            <person name="Qu L."/>
            <person name="Liu H."/>
            <person name="Sun Y."/>
            <person name="Le M."/>
            <person name="Wang Q."/>
            <person name="Wei S."/>
            <person name="Zheng Y."/>
            <person name="Lin W."/>
            <person name="Duan Y."/>
            <person name="Cao H."/>
            <person name="Xiong S."/>
            <person name="Wang X."/>
            <person name="Wei L."/>
            <person name="Li C."/>
            <person name="Ma Q."/>
            <person name="Ju M."/>
            <person name="Zhao R."/>
            <person name="Li G."/>
            <person name="Mu C."/>
            <person name="Tian Q."/>
            <person name="Mei H."/>
            <person name="Zhang T."/>
            <person name="Gao T."/>
            <person name="Zhang H."/>
        </authorList>
    </citation>
    <scope>NUCLEOTIDE SEQUENCE</scope>
    <source>
        <strain evidence="2">K16</strain>
    </source>
</reference>
<dbReference type="Proteomes" id="UP001289374">
    <property type="component" value="Unassembled WGS sequence"/>
</dbReference>
<dbReference type="InterPro" id="IPR043502">
    <property type="entry name" value="DNA/RNA_pol_sf"/>
</dbReference>
<sequence>MCSEKNETWELVDLPKEKRPIGCKWVFRVKLKPTGEMDRYKACLVAKGYNQVAGVDYVESFFPVAKCVTAQGADFLALLVYVDDVLLCGSSSFLIDVVKNYLDAMFTIKDLRYSKYFLGLEIARAPTGTTVTQTKYVLDLIADTGLTHSRTTNTPLLVGIKLTAHANAPLTDPEPY</sequence>
<comment type="caution">
    <text evidence="2">The sequence shown here is derived from an EMBL/GenBank/DDBJ whole genome shotgun (WGS) entry which is preliminary data.</text>
</comment>
<dbReference type="Pfam" id="PF07727">
    <property type="entry name" value="RVT_2"/>
    <property type="match status" value="2"/>
</dbReference>
<evidence type="ECO:0000259" key="1">
    <source>
        <dbReference type="Pfam" id="PF07727"/>
    </source>
</evidence>
<gene>
    <name evidence="2" type="ORF">Sango_1564700</name>
</gene>
<dbReference type="SUPFAM" id="SSF56672">
    <property type="entry name" value="DNA/RNA polymerases"/>
    <property type="match status" value="1"/>
</dbReference>
<feature type="domain" description="Reverse transcriptase Ty1/copia-type" evidence="1">
    <location>
        <begin position="71"/>
        <end position="157"/>
    </location>
</feature>
<proteinExistence type="predicted"/>
<name>A0AAE2BTJ8_9LAMI</name>
<reference evidence="2" key="1">
    <citation type="submission" date="2020-06" db="EMBL/GenBank/DDBJ databases">
        <authorList>
            <person name="Li T."/>
            <person name="Hu X."/>
            <person name="Zhang T."/>
            <person name="Song X."/>
            <person name="Zhang H."/>
            <person name="Dai N."/>
            <person name="Sheng W."/>
            <person name="Hou X."/>
            <person name="Wei L."/>
        </authorList>
    </citation>
    <scope>NUCLEOTIDE SEQUENCE</scope>
    <source>
        <strain evidence="2">K16</strain>
        <tissue evidence="2">Leaf</tissue>
    </source>
</reference>
<dbReference type="EMBL" id="JACGWL010000008">
    <property type="protein sequence ID" value="KAK4397281.1"/>
    <property type="molecule type" value="Genomic_DNA"/>
</dbReference>
<accession>A0AAE2BTJ8</accession>
<evidence type="ECO:0000313" key="2">
    <source>
        <dbReference type="EMBL" id="KAK4397281.1"/>
    </source>
</evidence>
<evidence type="ECO:0000313" key="3">
    <source>
        <dbReference type="Proteomes" id="UP001289374"/>
    </source>
</evidence>
<organism evidence="2 3">
    <name type="scientific">Sesamum angolense</name>
    <dbReference type="NCBI Taxonomy" id="2727404"/>
    <lineage>
        <taxon>Eukaryota</taxon>
        <taxon>Viridiplantae</taxon>
        <taxon>Streptophyta</taxon>
        <taxon>Embryophyta</taxon>
        <taxon>Tracheophyta</taxon>
        <taxon>Spermatophyta</taxon>
        <taxon>Magnoliopsida</taxon>
        <taxon>eudicotyledons</taxon>
        <taxon>Gunneridae</taxon>
        <taxon>Pentapetalae</taxon>
        <taxon>asterids</taxon>
        <taxon>lamiids</taxon>
        <taxon>Lamiales</taxon>
        <taxon>Pedaliaceae</taxon>
        <taxon>Sesamum</taxon>
    </lineage>
</organism>